<dbReference type="OrthoDB" id="6397580at2"/>
<dbReference type="PANTHER" id="PTHR34685:SF2">
    <property type="entry name" value="RED CHLOROPHYLL CATABOLITE REDUCTASE, CHLOROPLASTIC"/>
    <property type="match status" value="1"/>
</dbReference>
<dbReference type="RefSeq" id="WP_137065697.1">
    <property type="nucleotide sequence ID" value="NZ_CP040748.1"/>
</dbReference>
<dbReference type="PANTHER" id="PTHR34685">
    <property type="entry name" value="RED CHLOROPHYLL CATABOLITE REDUCTASE, CHLOROPLASTIC"/>
    <property type="match status" value="1"/>
</dbReference>
<keyword evidence="2" id="KW-1185">Reference proteome</keyword>
<accession>A0A4U2YMJ3</accession>
<dbReference type="Gene3D" id="3.40.1500.20">
    <property type="match status" value="1"/>
</dbReference>
<dbReference type="GO" id="GO:0051743">
    <property type="term" value="F:red chlorophyll catabolite reductase activity"/>
    <property type="evidence" value="ECO:0007669"/>
    <property type="project" value="InterPro"/>
</dbReference>
<name>A0A4U2YMJ3_9ACTN</name>
<evidence type="ECO:0000313" key="2">
    <source>
        <dbReference type="Proteomes" id="UP000307808"/>
    </source>
</evidence>
<dbReference type="Proteomes" id="UP000307808">
    <property type="component" value="Unassembled WGS sequence"/>
</dbReference>
<proteinExistence type="predicted"/>
<dbReference type="AlphaFoldDB" id="A0A4U2YMJ3"/>
<sequence>MSENMKFVQDFLDDAPVTDVSATFAEWLDIIEGLKAKAMAALGDLQRDPSTDELEAFASEADGGPTGQIRAYTGENVDWMIHSHMQNKSLGFVNVHLTIWLGPHIDVPHFGMALGAFPQAWMFMDSVPRKVISTDVEYFNKYYAPFNDEWQQIHKNTPGIDEFVSRDAFVRATYSPTAWSFMAEPSQEFYDLARKTANDHMDRWLQWVAEATEVPAEKQAELAEADLSTRRNIAELDPANVVAVRYFGEERTEQLVRALWGGDRVLPRPLDR</sequence>
<dbReference type="EMBL" id="SZPY01000002">
    <property type="protein sequence ID" value="TKI62428.1"/>
    <property type="molecule type" value="Genomic_DNA"/>
</dbReference>
<gene>
    <name evidence="1" type="ORF">FC770_08535</name>
</gene>
<dbReference type="InterPro" id="IPR009439">
    <property type="entry name" value="RCC_reductase"/>
</dbReference>
<evidence type="ECO:0000313" key="1">
    <source>
        <dbReference type="EMBL" id="TKI62428.1"/>
    </source>
</evidence>
<protein>
    <submittedName>
        <fullName evidence="1">Oxidoreductase</fullName>
    </submittedName>
</protein>
<reference evidence="1 2" key="1">
    <citation type="submission" date="2019-04" db="EMBL/GenBank/DDBJ databases">
        <authorList>
            <person name="Dong K."/>
        </authorList>
    </citation>
    <scope>NUCLEOTIDE SEQUENCE [LARGE SCALE GENOMIC DNA]</scope>
    <source>
        <strain evidence="2">dk3543</strain>
    </source>
</reference>
<dbReference type="Pfam" id="PF06405">
    <property type="entry name" value="RCC_reductase"/>
    <property type="match status" value="1"/>
</dbReference>
<comment type="caution">
    <text evidence="1">The sequence shown here is derived from an EMBL/GenBank/DDBJ whole genome shotgun (WGS) entry which is preliminary data.</text>
</comment>
<organism evidence="1 2">
    <name type="scientific">Nocardioides jishulii</name>
    <dbReference type="NCBI Taxonomy" id="2575440"/>
    <lineage>
        <taxon>Bacteria</taxon>
        <taxon>Bacillati</taxon>
        <taxon>Actinomycetota</taxon>
        <taxon>Actinomycetes</taxon>
        <taxon>Propionibacteriales</taxon>
        <taxon>Nocardioidaceae</taxon>
        <taxon>Nocardioides</taxon>
    </lineage>
</organism>